<evidence type="ECO:0000256" key="5">
    <source>
        <dbReference type="ARBA" id="ARBA00023033"/>
    </source>
</evidence>
<comment type="caution">
    <text evidence="8">The sequence shown here is derived from an EMBL/GenBank/DDBJ whole genome shotgun (WGS) entry which is preliminary data.</text>
</comment>
<dbReference type="GO" id="GO:0004497">
    <property type="term" value="F:monooxygenase activity"/>
    <property type="evidence" value="ECO:0007669"/>
    <property type="project" value="UniProtKB-KW"/>
</dbReference>
<keyword evidence="4" id="KW-0560">Oxidoreductase</keyword>
<keyword evidence="9" id="KW-1185">Reference proteome</keyword>
<dbReference type="Proteomes" id="UP001172681">
    <property type="component" value="Unassembled WGS sequence"/>
</dbReference>
<dbReference type="InterPro" id="IPR002938">
    <property type="entry name" value="FAD-bd"/>
</dbReference>
<evidence type="ECO:0000256" key="3">
    <source>
        <dbReference type="ARBA" id="ARBA00022827"/>
    </source>
</evidence>
<dbReference type="AlphaFoldDB" id="A0AA39CUE4"/>
<dbReference type="Gene3D" id="3.50.50.60">
    <property type="entry name" value="FAD/NAD(P)-binding domain"/>
    <property type="match status" value="1"/>
</dbReference>
<comment type="cofactor">
    <cofactor evidence="1">
        <name>FAD</name>
        <dbReference type="ChEBI" id="CHEBI:57692"/>
    </cofactor>
</comment>
<gene>
    <name evidence="8" type="ORF">H2204_011091</name>
</gene>
<proteinExistence type="predicted"/>
<dbReference type="PANTHER" id="PTHR47178">
    <property type="entry name" value="MONOOXYGENASE, FAD-BINDING"/>
    <property type="match status" value="1"/>
</dbReference>
<evidence type="ECO:0000256" key="1">
    <source>
        <dbReference type="ARBA" id="ARBA00001974"/>
    </source>
</evidence>
<keyword evidence="5" id="KW-0503">Monooxygenase</keyword>
<keyword evidence="3" id="KW-0274">FAD</keyword>
<dbReference type="PRINTS" id="PR00420">
    <property type="entry name" value="RNGMNOXGNASE"/>
</dbReference>
<dbReference type="Pfam" id="PF01494">
    <property type="entry name" value="FAD_binding_3"/>
    <property type="match status" value="1"/>
</dbReference>
<dbReference type="EMBL" id="JAPDRN010000098">
    <property type="protein sequence ID" value="KAJ9623799.1"/>
    <property type="molecule type" value="Genomic_DNA"/>
</dbReference>
<protein>
    <recommendedName>
        <fullName evidence="7">FAD-binding domain-containing protein</fullName>
    </recommendedName>
</protein>
<reference evidence="8" key="1">
    <citation type="submission" date="2022-10" db="EMBL/GenBank/DDBJ databases">
        <title>Culturing micro-colonial fungi from biological soil crusts in the Mojave desert and describing Neophaeococcomyces mojavensis, and introducing the new genera and species Taxawa tesnikishii.</title>
        <authorList>
            <person name="Kurbessoian T."/>
            <person name="Stajich J.E."/>
        </authorList>
    </citation>
    <scope>NUCLEOTIDE SEQUENCE</scope>
    <source>
        <strain evidence="8">TK_35</strain>
    </source>
</reference>
<organism evidence="8 9">
    <name type="scientific">Knufia peltigerae</name>
    <dbReference type="NCBI Taxonomy" id="1002370"/>
    <lineage>
        <taxon>Eukaryota</taxon>
        <taxon>Fungi</taxon>
        <taxon>Dikarya</taxon>
        <taxon>Ascomycota</taxon>
        <taxon>Pezizomycotina</taxon>
        <taxon>Eurotiomycetes</taxon>
        <taxon>Chaetothyriomycetidae</taxon>
        <taxon>Chaetothyriales</taxon>
        <taxon>Trichomeriaceae</taxon>
        <taxon>Knufia</taxon>
    </lineage>
</organism>
<feature type="domain" description="FAD-binding" evidence="7">
    <location>
        <begin position="343"/>
        <end position="406"/>
    </location>
</feature>
<dbReference type="InterPro" id="IPR036188">
    <property type="entry name" value="FAD/NAD-bd_sf"/>
</dbReference>
<feature type="chain" id="PRO_5041422442" description="FAD-binding domain-containing protein" evidence="6">
    <location>
        <begin position="17"/>
        <end position="451"/>
    </location>
</feature>
<dbReference type="SUPFAM" id="SSF51905">
    <property type="entry name" value="FAD/NAD(P)-binding domain"/>
    <property type="match status" value="1"/>
</dbReference>
<evidence type="ECO:0000256" key="6">
    <source>
        <dbReference type="SAM" id="SignalP"/>
    </source>
</evidence>
<evidence type="ECO:0000259" key="7">
    <source>
        <dbReference type="Pfam" id="PF01494"/>
    </source>
</evidence>
<name>A0AA39CUE4_9EURO</name>
<dbReference type="GO" id="GO:0071949">
    <property type="term" value="F:FAD binding"/>
    <property type="evidence" value="ECO:0007669"/>
    <property type="project" value="InterPro"/>
</dbReference>
<evidence type="ECO:0000256" key="2">
    <source>
        <dbReference type="ARBA" id="ARBA00022630"/>
    </source>
</evidence>
<sequence>MRVIIIGAGFGGLCLANGLLQRHRSDDDDMNMDIQVFERHSGPDHDLAGYGLHVDGDGKKALRHCLDGDTYRRFLAASTPAGSKWAFRGTRDLGTIAVRDDSKISGKPEEEVERRAVHRFEFRDILLKGLRKQGDEAAIGVKVQVHWGKSFVRYEEISRADANANGNEFVNGSVRAYFQDGTSAEGDILVGADGSKSLVRQQRFPDLKREDLGIAIICGRYQLTPDRVKKLPDFMTDGSLNNIVPRGKGWLFLASFPHTEFENVRESYTLWAYVVPKGDVDMNTIKQMTPEKMRDLVLDGVKGWKSTEFGLGRVIKDVDLTTISPIILKSMPVLPKDWNGSSKVVLLGDSIHNMTPMAGVGANVALRDAHLLTDTLVEVQNGKTNMTEAITKYEVEMKGYANAAVALSRQIAQGASSTSTVQRWAFHGLLRLAQACPLVMRHTIGRGALED</sequence>
<dbReference type="PANTHER" id="PTHR47178:SF5">
    <property type="entry name" value="FAD-BINDING DOMAIN-CONTAINING PROTEIN"/>
    <property type="match status" value="1"/>
</dbReference>
<keyword evidence="6" id="KW-0732">Signal</keyword>
<evidence type="ECO:0000313" key="8">
    <source>
        <dbReference type="EMBL" id="KAJ9623799.1"/>
    </source>
</evidence>
<evidence type="ECO:0000313" key="9">
    <source>
        <dbReference type="Proteomes" id="UP001172681"/>
    </source>
</evidence>
<evidence type="ECO:0000256" key="4">
    <source>
        <dbReference type="ARBA" id="ARBA00023002"/>
    </source>
</evidence>
<feature type="signal peptide" evidence="6">
    <location>
        <begin position="1"/>
        <end position="16"/>
    </location>
</feature>
<accession>A0AA39CUE4</accession>
<keyword evidence="2" id="KW-0285">Flavoprotein</keyword>